<dbReference type="InParanoid" id="E9HNU1"/>
<dbReference type="KEGG" id="dpx:DAPPUDRAFT_116175"/>
<evidence type="ECO:0000256" key="1">
    <source>
        <dbReference type="SAM" id="MobiDB-lite"/>
    </source>
</evidence>
<gene>
    <name evidence="2" type="ORF">DAPPUDRAFT_116175</name>
</gene>
<protein>
    <submittedName>
        <fullName evidence="2">Uncharacterized protein</fullName>
    </submittedName>
</protein>
<evidence type="ECO:0000313" key="2">
    <source>
        <dbReference type="EMBL" id="EFX66560.1"/>
    </source>
</evidence>
<reference evidence="2 3" key="1">
    <citation type="journal article" date="2011" name="Science">
        <title>The ecoresponsive genome of Daphnia pulex.</title>
        <authorList>
            <person name="Colbourne J.K."/>
            <person name="Pfrender M.E."/>
            <person name="Gilbert D."/>
            <person name="Thomas W.K."/>
            <person name="Tucker A."/>
            <person name="Oakley T.H."/>
            <person name="Tokishita S."/>
            <person name="Aerts A."/>
            <person name="Arnold G.J."/>
            <person name="Basu M.K."/>
            <person name="Bauer D.J."/>
            <person name="Caceres C.E."/>
            <person name="Carmel L."/>
            <person name="Casola C."/>
            <person name="Choi J.H."/>
            <person name="Detter J.C."/>
            <person name="Dong Q."/>
            <person name="Dusheyko S."/>
            <person name="Eads B.D."/>
            <person name="Frohlich T."/>
            <person name="Geiler-Samerotte K.A."/>
            <person name="Gerlach D."/>
            <person name="Hatcher P."/>
            <person name="Jogdeo S."/>
            <person name="Krijgsveld J."/>
            <person name="Kriventseva E.V."/>
            <person name="Kultz D."/>
            <person name="Laforsch C."/>
            <person name="Lindquist E."/>
            <person name="Lopez J."/>
            <person name="Manak J.R."/>
            <person name="Muller J."/>
            <person name="Pangilinan J."/>
            <person name="Patwardhan R.P."/>
            <person name="Pitluck S."/>
            <person name="Pritham E.J."/>
            <person name="Rechtsteiner A."/>
            <person name="Rho M."/>
            <person name="Rogozin I.B."/>
            <person name="Sakarya O."/>
            <person name="Salamov A."/>
            <person name="Schaack S."/>
            <person name="Shapiro H."/>
            <person name="Shiga Y."/>
            <person name="Skalitzky C."/>
            <person name="Smith Z."/>
            <person name="Souvorov A."/>
            <person name="Sung W."/>
            <person name="Tang Z."/>
            <person name="Tsuchiya D."/>
            <person name="Tu H."/>
            <person name="Vos H."/>
            <person name="Wang M."/>
            <person name="Wolf Y.I."/>
            <person name="Yamagata H."/>
            <person name="Yamada T."/>
            <person name="Ye Y."/>
            <person name="Shaw J.R."/>
            <person name="Andrews J."/>
            <person name="Crease T.J."/>
            <person name="Tang H."/>
            <person name="Lucas S.M."/>
            <person name="Robertson H.M."/>
            <person name="Bork P."/>
            <person name="Koonin E.V."/>
            <person name="Zdobnov E.M."/>
            <person name="Grigoriev I.V."/>
            <person name="Lynch M."/>
            <person name="Boore J.L."/>
        </authorList>
    </citation>
    <scope>NUCLEOTIDE SEQUENCE [LARGE SCALE GENOMIC DNA]</scope>
</reference>
<proteinExistence type="predicted"/>
<feature type="region of interest" description="Disordered" evidence="1">
    <location>
        <begin position="51"/>
        <end position="115"/>
    </location>
</feature>
<dbReference type="EMBL" id="GL732699">
    <property type="protein sequence ID" value="EFX66560.1"/>
    <property type="molecule type" value="Genomic_DNA"/>
</dbReference>
<evidence type="ECO:0000313" key="3">
    <source>
        <dbReference type="Proteomes" id="UP000000305"/>
    </source>
</evidence>
<keyword evidence="3" id="KW-1185">Reference proteome</keyword>
<dbReference type="AlphaFoldDB" id="E9HNU1"/>
<organism evidence="2 3">
    <name type="scientific">Daphnia pulex</name>
    <name type="common">Water flea</name>
    <dbReference type="NCBI Taxonomy" id="6669"/>
    <lineage>
        <taxon>Eukaryota</taxon>
        <taxon>Metazoa</taxon>
        <taxon>Ecdysozoa</taxon>
        <taxon>Arthropoda</taxon>
        <taxon>Crustacea</taxon>
        <taxon>Branchiopoda</taxon>
        <taxon>Diplostraca</taxon>
        <taxon>Cladocera</taxon>
        <taxon>Anomopoda</taxon>
        <taxon>Daphniidae</taxon>
        <taxon>Daphnia</taxon>
    </lineage>
</organism>
<dbReference type="HOGENOM" id="CLU_2111308_0_0_1"/>
<accession>E9HNU1</accession>
<dbReference type="Proteomes" id="UP000000305">
    <property type="component" value="Unassembled WGS sequence"/>
</dbReference>
<feature type="compositionally biased region" description="Acidic residues" evidence="1">
    <location>
        <begin position="105"/>
        <end position="115"/>
    </location>
</feature>
<sequence length="115" mass="13333">MDFSEDSLPDKNLKYEGCFQQLEPSNLFFLRQGFINFTFTKKVFDSFSSFGKNKTPKEDFAEEEDAKQDTQGMENGYVTEAGAACAEEKTDYRSHKNKRSKTANLEEEREEKENN</sequence>
<name>E9HNU1_DAPPU</name>